<accession>A0A2K2DEL3</accession>
<evidence type="ECO:0000313" key="3">
    <source>
        <dbReference type="EnsemblPlants" id="PNT72708"/>
    </source>
</evidence>
<sequence length="104" mass="11671">MLSCVQAVNHNRTRHTICSTECLRGTKQAATPFASKLAGVEPTAEPGFLGGVSVLMLFFGPFRRSRQVFFYGFVLYSQLKMATIMVCCHFLWISPVQLPVLYYS</sequence>
<keyword evidence="4" id="KW-1185">Reference proteome</keyword>
<gene>
    <name evidence="2" type="ORF">BRADI_2g48165v3</name>
</gene>
<keyword evidence="1" id="KW-0472">Membrane</keyword>
<dbReference type="AlphaFoldDB" id="A0A2K2DEL3"/>
<reference evidence="3" key="3">
    <citation type="submission" date="2018-08" db="UniProtKB">
        <authorList>
            <consortium name="EnsemblPlants"/>
        </authorList>
    </citation>
    <scope>IDENTIFICATION</scope>
    <source>
        <strain evidence="3">cv. Bd21</strain>
    </source>
</reference>
<dbReference type="Proteomes" id="UP000008810">
    <property type="component" value="Chromosome 2"/>
</dbReference>
<protein>
    <submittedName>
        <fullName evidence="2 3">Uncharacterized protein</fullName>
    </submittedName>
</protein>
<dbReference type="EnsemblPlants" id="PNT72708">
    <property type="protein sequence ID" value="PNT72708"/>
    <property type="gene ID" value="BRADI_2g48165v3"/>
</dbReference>
<evidence type="ECO:0000313" key="4">
    <source>
        <dbReference type="Proteomes" id="UP000008810"/>
    </source>
</evidence>
<dbReference type="InParanoid" id="A0A2K2DEL3"/>
<name>A0A2K2DEL3_BRADI</name>
<evidence type="ECO:0000256" key="1">
    <source>
        <dbReference type="SAM" id="Phobius"/>
    </source>
</evidence>
<proteinExistence type="predicted"/>
<reference evidence="2 3" key="1">
    <citation type="journal article" date="2010" name="Nature">
        <title>Genome sequencing and analysis of the model grass Brachypodium distachyon.</title>
        <authorList>
            <consortium name="International Brachypodium Initiative"/>
        </authorList>
    </citation>
    <scope>NUCLEOTIDE SEQUENCE [LARGE SCALE GENOMIC DNA]</scope>
    <source>
        <strain evidence="2 3">Bd21</strain>
    </source>
</reference>
<reference evidence="2" key="2">
    <citation type="submission" date="2017-06" db="EMBL/GenBank/DDBJ databases">
        <title>WGS assembly of Brachypodium distachyon.</title>
        <authorList>
            <consortium name="The International Brachypodium Initiative"/>
            <person name="Lucas S."/>
            <person name="Harmon-Smith M."/>
            <person name="Lail K."/>
            <person name="Tice H."/>
            <person name="Grimwood J."/>
            <person name="Bruce D."/>
            <person name="Barry K."/>
            <person name="Shu S."/>
            <person name="Lindquist E."/>
            <person name="Wang M."/>
            <person name="Pitluck S."/>
            <person name="Vogel J.P."/>
            <person name="Garvin D.F."/>
            <person name="Mockler T.C."/>
            <person name="Schmutz J."/>
            <person name="Rokhsar D."/>
            <person name="Bevan M.W."/>
        </authorList>
    </citation>
    <scope>NUCLEOTIDE SEQUENCE</scope>
    <source>
        <strain evidence="2">Bd21</strain>
    </source>
</reference>
<feature type="transmembrane region" description="Helical" evidence="1">
    <location>
        <begin position="69"/>
        <end position="93"/>
    </location>
</feature>
<organism evidence="2">
    <name type="scientific">Brachypodium distachyon</name>
    <name type="common">Purple false brome</name>
    <name type="synonym">Trachynia distachya</name>
    <dbReference type="NCBI Taxonomy" id="15368"/>
    <lineage>
        <taxon>Eukaryota</taxon>
        <taxon>Viridiplantae</taxon>
        <taxon>Streptophyta</taxon>
        <taxon>Embryophyta</taxon>
        <taxon>Tracheophyta</taxon>
        <taxon>Spermatophyta</taxon>
        <taxon>Magnoliopsida</taxon>
        <taxon>Liliopsida</taxon>
        <taxon>Poales</taxon>
        <taxon>Poaceae</taxon>
        <taxon>BOP clade</taxon>
        <taxon>Pooideae</taxon>
        <taxon>Stipodae</taxon>
        <taxon>Brachypodieae</taxon>
        <taxon>Brachypodium</taxon>
    </lineage>
</organism>
<dbReference type="EMBL" id="CM000881">
    <property type="protein sequence ID" value="PNT72708.1"/>
    <property type="molecule type" value="Genomic_DNA"/>
</dbReference>
<keyword evidence="1" id="KW-0812">Transmembrane</keyword>
<evidence type="ECO:0000313" key="2">
    <source>
        <dbReference type="EMBL" id="PNT72708.1"/>
    </source>
</evidence>
<keyword evidence="1" id="KW-1133">Transmembrane helix</keyword>
<dbReference type="Gramene" id="PNT72708">
    <property type="protein sequence ID" value="PNT72708"/>
    <property type="gene ID" value="BRADI_2g48165v3"/>
</dbReference>